<dbReference type="KEGG" id="schj:DDV21_000800"/>
<dbReference type="Gene3D" id="2.30.110.10">
    <property type="entry name" value="Electron Transport, Fmn-binding Protein, Chain A"/>
    <property type="match status" value="1"/>
</dbReference>
<dbReference type="SUPFAM" id="SSF50475">
    <property type="entry name" value="FMN-binding split barrel"/>
    <property type="match status" value="1"/>
</dbReference>
<dbReference type="RefSeq" id="WP_116878364.1">
    <property type="nucleotide sequence ID" value="NZ_CP031733.1"/>
</dbReference>
<reference evidence="2" key="4">
    <citation type="journal article" date="2019" name="Int. J. Syst. Evol. Microbiol.">
        <title>Streptococcus chenjunshii sp. nov. isolated from feces of Tibetan antelopes.</title>
        <authorList>
            <person name="Tian Z."/>
            <person name="Lu S."/>
            <person name="Jin D."/>
            <person name="Yang J."/>
            <person name="Pu J."/>
            <person name="Lai X.H."/>
            <person name="Bai X.N."/>
            <person name="Wu X.M."/>
            <person name="Li J."/>
            <person name="Wang S."/>
            <person name="Xu J."/>
        </authorList>
    </citation>
    <scope>NUCLEOTIDE SEQUENCE</scope>
    <source>
        <strain evidence="2">Z15</strain>
    </source>
</reference>
<accession>A0A372KL44</accession>
<gene>
    <name evidence="2" type="ORF">DDV21_000800</name>
    <name evidence="3" type="ORF">DDV22_06535</name>
    <name evidence="4" type="ORF">DDV23_06795</name>
</gene>
<evidence type="ECO:0000313" key="6">
    <source>
        <dbReference type="Proteomes" id="UP000262901"/>
    </source>
</evidence>
<dbReference type="InterPro" id="IPR011576">
    <property type="entry name" value="Pyridox_Oxase_N"/>
</dbReference>
<dbReference type="AlphaFoldDB" id="A0A372KL44"/>
<sequence>MQTSDYLTLLVDDIHSVVAATVDPQGNPATRVIDMMYEDGKTVYFLTANSKSFYKQLQEKPFISITGLTQGKSSMERKMISLTGTIRHLGKEKLDVLLKKNPYLYDIYPTEESRKVLEVFAFSQARGEFYDLTVLPPHTDSFHVFL</sequence>
<dbReference type="Proteomes" id="UP000246115">
    <property type="component" value="Chromosome"/>
</dbReference>
<accession>A0A346N9L9</accession>
<dbReference type="EMBL" id="CP031733">
    <property type="protein sequence ID" value="AXQ77714.1"/>
    <property type="molecule type" value="Genomic_DNA"/>
</dbReference>
<evidence type="ECO:0000313" key="3">
    <source>
        <dbReference type="EMBL" id="RFU50844.1"/>
    </source>
</evidence>
<dbReference type="Pfam" id="PF01243">
    <property type="entry name" value="PNPOx_N"/>
    <property type="match status" value="1"/>
</dbReference>
<organism evidence="4 6">
    <name type="scientific">Streptococcus chenjunshii</name>
    <dbReference type="NCBI Taxonomy" id="2173853"/>
    <lineage>
        <taxon>Bacteria</taxon>
        <taxon>Bacillati</taxon>
        <taxon>Bacillota</taxon>
        <taxon>Bacilli</taxon>
        <taxon>Lactobacillales</taxon>
        <taxon>Streptococcaceae</taxon>
        <taxon>Streptococcus</taxon>
    </lineage>
</organism>
<reference evidence="5" key="3">
    <citation type="submission" date="2018-08" db="EMBL/GenBank/DDBJ databases">
        <title>Streptococcus chenjunshii sp. nov., isolated from stools sample of the Tibetan antelope in the Qinghai-Tibet plateau, China.</title>
        <authorList>
            <person name="Tian Z."/>
        </authorList>
    </citation>
    <scope>NUCLEOTIDE SEQUENCE [LARGE SCALE GENOMIC DNA]</scope>
    <source>
        <strain evidence="5">Z15</strain>
    </source>
</reference>
<dbReference type="EMBL" id="QVQZ01000014">
    <property type="protein sequence ID" value="RFU52990.1"/>
    <property type="molecule type" value="Genomic_DNA"/>
</dbReference>
<evidence type="ECO:0000313" key="2">
    <source>
        <dbReference type="EMBL" id="AXQ77714.1"/>
    </source>
</evidence>
<evidence type="ECO:0000313" key="7">
    <source>
        <dbReference type="Proteomes" id="UP000264056"/>
    </source>
</evidence>
<evidence type="ECO:0000313" key="5">
    <source>
        <dbReference type="Proteomes" id="UP000246115"/>
    </source>
</evidence>
<evidence type="ECO:0000259" key="1">
    <source>
        <dbReference type="Pfam" id="PF01243"/>
    </source>
</evidence>
<protein>
    <submittedName>
        <fullName evidence="4">Pyridoxamine 5'-phosphate oxidase</fullName>
    </submittedName>
</protein>
<dbReference type="Proteomes" id="UP000264056">
    <property type="component" value="Unassembled WGS sequence"/>
</dbReference>
<feature type="domain" description="Pyridoxamine 5'-phosphate oxidase N-terminal" evidence="1">
    <location>
        <begin position="12"/>
        <end position="98"/>
    </location>
</feature>
<proteinExistence type="predicted"/>
<dbReference type="OrthoDB" id="9794954at2"/>
<dbReference type="Proteomes" id="UP000262901">
    <property type="component" value="Unassembled WGS sequence"/>
</dbReference>
<reference evidence="4 6" key="2">
    <citation type="submission" date="2018-08" db="EMBL/GenBank/DDBJ databases">
        <title>Draft genome of Streptococcus sp. nov. Z1.</title>
        <authorList>
            <person name="Tian Z."/>
        </authorList>
    </citation>
    <scope>NUCLEOTIDE SEQUENCE [LARGE SCALE GENOMIC DNA]</scope>
    <source>
        <strain evidence="4">Z1</strain>
        <strain evidence="6">Z1(2018)</strain>
    </source>
</reference>
<dbReference type="EMBL" id="QVQY01000015">
    <property type="protein sequence ID" value="RFU50844.1"/>
    <property type="molecule type" value="Genomic_DNA"/>
</dbReference>
<keyword evidence="7" id="KW-1185">Reference proteome</keyword>
<dbReference type="InterPro" id="IPR012349">
    <property type="entry name" value="Split_barrel_FMN-bd"/>
</dbReference>
<name>A0A372KL44_9STRE</name>
<evidence type="ECO:0000313" key="4">
    <source>
        <dbReference type="EMBL" id="RFU52990.1"/>
    </source>
</evidence>
<reference evidence="3 7" key="1">
    <citation type="submission" date="2018-08" db="EMBL/GenBank/DDBJ databases">
        <title>Draft genome of Streptococcus sp .nov. Z2.</title>
        <authorList>
            <person name="Tian Z."/>
        </authorList>
    </citation>
    <scope>NUCLEOTIDE SEQUENCE [LARGE SCALE GENOMIC DNA]</scope>
    <source>
        <strain evidence="3 7">Z2</strain>
    </source>
</reference>